<reference evidence="10 12" key="1">
    <citation type="submission" date="2015-10" db="EMBL/GenBank/DDBJ databases">
        <title>Draft genome of Bosea thiooxidans.</title>
        <authorList>
            <person name="Wang X."/>
        </authorList>
    </citation>
    <scope>NUCLEOTIDE SEQUENCE [LARGE SCALE GENOMIC DNA]</scope>
    <source>
        <strain evidence="10 12">CGMCC 9174</strain>
    </source>
</reference>
<dbReference type="GO" id="GO:0006355">
    <property type="term" value="P:regulation of DNA-templated transcription"/>
    <property type="evidence" value="ECO:0007669"/>
    <property type="project" value="InterPro"/>
</dbReference>
<feature type="DNA-binding region" description="OmpR/PhoB-type" evidence="7">
    <location>
        <begin position="149"/>
        <end position="244"/>
    </location>
</feature>
<dbReference type="SMART" id="SM00862">
    <property type="entry name" value="Trans_reg_C"/>
    <property type="match status" value="1"/>
</dbReference>
<dbReference type="AlphaFoldDB" id="A0A0Q3I8L0"/>
<dbReference type="PROSITE" id="PS50110">
    <property type="entry name" value="RESPONSE_REGULATORY"/>
    <property type="match status" value="1"/>
</dbReference>
<keyword evidence="12" id="KW-1185">Reference proteome</keyword>
<dbReference type="GO" id="GO:0000156">
    <property type="term" value="F:phosphorelay response regulator activity"/>
    <property type="evidence" value="ECO:0007669"/>
    <property type="project" value="TreeGrafter"/>
</dbReference>
<dbReference type="STRING" id="53254.SAMN05660750_00483"/>
<dbReference type="Pfam" id="PF00486">
    <property type="entry name" value="Trans_reg_C"/>
    <property type="match status" value="1"/>
</dbReference>
<dbReference type="GO" id="GO:0000976">
    <property type="term" value="F:transcription cis-regulatory region binding"/>
    <property type="evidence" value="ECO:0007669"/>
    <property type="project" value="TreeGrafter"/>
</dbReference>
<dbReference type="Gene3D" id="3.40.50.2300">
    <property type="match status" value="1"/>
</dbReference>
<evidence type="ECO:0000313" key="10">
    <source>
        <dbReference type="EMBL" id="KQK31352.1"/>
    </source>
</evidence>
<dbReference type="InterPro" id="IPR036388">
    <property type="entry name" value="WH-like_DNA-bd_sf"/>
</dbReference>
<protein>
    <submittedName>
        <fullName evidence="10">Two-component system response regulator</fullName>
    </submittedName>
    <submittedName>
        <fullName evidence="11">Two-component system, OmpR family, phosphate regulon response regulator OmpR</fullName>
    </submittedName>
</protein>
<keyword evidence="3" id="KW-0805">Transcription regulation</keyword>
<evidence type="ECO:0000259" key="8">
    <source>
        <dbReference type="PROSITE" id="PS50110"/>
    </source>
</evidence>
<feature type="domain" description="OmpR/PhoB-type" evidence="9">
    <location>
        <begin position="149"/>
        <end position="244"/>
    </location>
</feature>
<proteinExistence type="predicted"/>
<evidence type="ECO:0000256" key="5">
    <source>
        <dbReference type="ARBA" id="ARBA00023163"/>
    </source>
</evidence>
<dbReference type="Proteomes" id="UP000051562">
    <property type="component" value="Unassembled WGS sequence"/>
</dbReference>
<name>A0A0Q3I8L0_9HYPH</name>
<dbReference type="InterPro" id="IPR039420">
    <property type="entry name" value="WalR-like"/>
</dbReference>
<keyword evidence="4 7" id="KW-0238">DNA-binding</keyword>
<gene>
    <name evidence="10" type="ORF">ARD30_09795</name>
    <name evidence="11" type="ORF">SAMN05660750_00483</name>
</gene>
<dbReference type="OrthoDB" id="9784252at2"/>
<dbReference type="SUPFAM" id="SSF46894">
    <property type="entry name" value="C-terminal effector domain of the bipartite response regulators"/>
    <property type="match status" value="1"/>
</dbReference>
<evidence type="ECO:0000313" key="12">
    <source>
        <dbReference type="Proteomes" id="UP000051562"/>
    </source>
</evidence>
<keyword evidence="2" id="KW-0902">Two-component regulatory system</keyword>
<dbReference type="Proteomes" id="UP000190130">
    <property type="component" value="Unassembled WGS sequence"/>
</dbReference>
<dbReference type="Gene3D" id="6.10.250.690">
    <property type="match status" value="1"/>
</dbReference>
<evidence type="ECO:0000256" key="1">
    <source>
        <dbReference type="ARBA" id="ARBA00022553"/>
    </source>
</evidence>
<dbReference type="InterPro" id="IPR011006">
    <property type="entry name" value="CheY-like_superfamily"/>
</dbReference>
<reference evidence="11 13" key="2">
    <citation type="submission" date="2017-02" db="EMBL/GenBank/DDBJ databases">
        <authorList>
            <person name="Peterson S.W."/>
        </authorList>
    </citation>
    <scope>NUCLEOTIDE SEQUENCE [LARGE SCALE GENOMIC DNA]</scope>
    <source>
        <strain evidence="11 13">DSM 9653</strain>
    </source>
</reference>
<dbReference type="GO" id="GO:0032993">
    <property type="term" value="C:protein-DNA complex"/>
    <property type="evidence" value="ECO:0007669"/>
    <property type="project" value="TreeGrafter"/>
</dbReference>
<evidence type="ECO:0000256" key="7">
    <source>
        <dbReference type="PROSITE-ProRule" id="PRU01091"/>
    </source>
</evidence>
<dbReference type="InterPro" id="IPR001789">
    <property type="entry name" value="Sig_transdc_resp-reg_receiver"/>
</dbReference>
<keyword evidence="5" id="KW-0804">Transcription</keyword>
<accession>A0A0Q3I8L0</accession>
<evidence type="ECO:0000256" key="3">
    <source>
        <dbReference type="ARBA" id="ARBA00023015"/>
    </source>
</evidence>
<dbReference type="RefSeq" id="WP_055727405.1">
    <property type="nucleotide sequence ID" value="NZ_FUYX01000001.1"/>
</dbReference>
<feature type="modified residue" description="4-aspartylphosphate" evidence="6">
    <location>
        <position position="70"/>
    </location>
</feature>
<evidence type="ECO:0000256" key="4">
    <source>
        <dbReference type="ARBA" id="ARBA00023125"/>
    </source>
</evidence>
<dbReference type="EMBL" id="LMAR01000024">
    <property type="protein sequence ID" value="KQK31352.1"/>
    <property type="molecule type" value="Genomic_DNA"/>
</dbReference>
<dbReference type="CDD" id="cd00383">
    <property type="entry name" value="trans_reg_C"/>
    <property type="match status" value="1"/>
</dbReference>
<dbReference type="EMBL" id="FUYX01000001">
    <property type="protein sequence ID" value="SKB38549.1"/>
    <property type="molecule type" value="Genomic_DNA"/>
</dbReference>
<dbReference type="InterPro" id="IPR001867">
    <property type="entry name" value="OmpR/PhoB-type_DNA-bd"/>
</dbReference>
<dbReference type="Gene3D" id="1.10.10.10">
    <property type="entry name" value="Winged helix-like DNA-binding domain superfamily/Winged helix DNA-binding domain"/>
    <property type="match status" value="1"/>
</dbReference>
<dbReference type="PROSITE" id="PS51755">
    <property type="entry name" value="OMPR_PHOB"/>
    <property type="match status" value="1"/>
</dbReference>
<dbReference type="SUPFAM" id="SSF52172">
    <property type="entry name" value="CheY-like"/>
    <property type="match status" value="1"/>
</dbReference>
<evidence type="ECO:0000256" key="6">
    <source>
        <dbReference type="PROSITE-ProRule" id="PRU00169"/>
    </source>
</evidence>
<dbReference type="SMART" id="SM00448">
    <property type="entry name" value="REC"/>
    <property type="match status" value="1"/>
</dbReference>
<dbReference type="PANTHER" id="PTHR48111">
    <property type="entry name" value="REGULATOR OF RPOS"/>
    <property type="match status" value="1"/>
</dbReference>
<sequence length="247" mass="27585">MIVTETAAKPARKPLPDEAPHVLVVDDDRRLRDLLGRFLGDNGYRVTTAASAAEADTRLGHLVFDAIVLDVMMPGENGFEFARRFRSGSAVPILMLTARADGKDRINGLEIGVDDYLAKPFEPRELLLRLGNILKRTLVVEAAQSGPRPDFVRFGPFLYGLNRGELHKGDEAIRLTEREREILTALAERAGEVVRREELAAQGSAANDRTVDVQMNRLRRKIERDPADPLYLQTVRGVGYRLVTDRT</sequence>
<feature type="domain" description="Response regulatory" evidence="8">
    <location>
        <begin position="21"/>
        <end position="134"/>
    </location>
</feature>
<evidence type="ECO:0000313" key="11">
    <source>
        <dbReference type="EMBL" id="SKB38549.1"/>
    </source>
</evidence>
<dbReference type="InterPro" id="IPR016032">
    <property type="entry name" value="Sig_transdc_resp-reg_C-effctor"/>
</dbReference>
<keyword evidence="1 6" id="KW-0597">Phosphoprotein</keyword>
<evidence type="ECO:0000259" key="9">
    <source>
        <dbReference type="PROSITE" id="PS51755"/>
    </source>
</evidence>
<evidence type="ECO:0000313" key="13">
    <source>
        <dbReference type="Proteomes" id="UP000190130"/>
    </source>
</evidence>
<organism evidence="10 12">
    <name type="scientific">Bosea thiooxidans</name>
    <dbReference type="NCBI Taxonomy" id="53254"/>
    <lineage>
        <taxon>Bacteria</taxon>
        <taxon>Pseudomonadati</taxon>
        <taxon>Pseudomonadota</taxon>
        <taxon>Alphaproteobacteria</taxon>
        <taxon>Hyphomicrobiales</taxon>
        <taxon>Boseaceae</taxon>
        <taxon>Bosea</taxon>
    </lineage>
</organism>
<dbReference type="GO" id="GO:0005829">
    <property type="term" value="C:cytosol"/>
    <property type="evidence" value="ECO:0007669"/>
    <property type="project" value="TreeGrafter"/>
</dbReference>
<dbReference type="PANTHER" id="PTHR48111:SF4">
    <property type="entry name" value="DNA-BINDING DUAL TRANSCRIPTIONAL REGULATOR OMPR"/>
    <property type="match status" value="1"/>
</dbReference>
<dbReference type="Pfam" id="PF00072">
    <property type="entry name" value="Response_reg"/>
    <property type="match status" value="1"/>
</dbReference>
<evidence type="ECO:0000256" key="2">
    <source>
        <dbReference type="ARBA" id="ARBA00023012"/>
    </source>
</evidence>